<evidence type="ECO:0000256" key="2">
    <source>
        <dbReference type="SAM" id="SignalP"/>
    </source>
</evidence>
<organism evidence="3 4">
    <name type="scientific">Accipiter nisus</name>
    <name type="common">Eurasian sparrowhawk</name>
    <dbReference type="NCBI Taxonomy" id="211598"/>
    <lineage>
        <taxon>Eukaryota</taxon>
        <taxon>Metazoa</taxon>
        <taxon>Chordata</taxon>
        <taxon>Craniata</taxon>
        <taxon>Vertebrata</taxon>
        <taxon>Euteleostomi</taxon>
        <taxon>Archelosauria</taxon>
        <taxon>Archosauria</taxon>
        <taxon>Dinosauria</taxon>
        <taxon>Saurischia</taxon>
        <taxon>Theropoda</taxon>
        <taxon>Coelurosauria</taxon>
        <taxon>Aves</taxon>
        <taxon>Neognathae</taxon>
        <taxon>Neoaves</taxon>
        <taxon>Telluraves</taxon>
        <taxon>Accipitrimorphae</taxon>
        <taxon>Accipitriformes</taxon>
        <taxon>Accipitridae</taxon>
        <taxon>Accipitrinae</taxon>
        <taxon>Accipiter</taxon>
    </lineage>
</organism>
<feature type="chain" id="PRO_5034842996" evidence="2">
    <location>
        <begin position="27"/>
        <end position="394"/>
    </location>
</feature>
<dbReference type="AlphaFoldDB" id="A0A8B9MUK3"/>
<proteinExistence type="predicted"/>
<protein>
    <submittedName>
        <fullName evidence="3">Zinc finger MYND-type containing 15</fullName>
    </submittedName>
</protein>
<evidence type="ECO:0000256" key="1">
    <source>
        <dbReference type="SAM" id="MobiDB-lite"/>
    </source>
</evidence>
<sequence>AHTAQRPPGGQVLVVTWVLLLTDAHGAPLGFDFELGSPHAPPAHPPARRALALLCRAMGCPMAGGPPRRPRQLDVGDAGLHTALQPAAARLGVTLVGTHLRGWGPPPTLGTPALRSRLCHVCRGVLTSPPSPQCRAVLYCSEGCRAAEALGVHRGWCRQLGGFMGRTAALAQLPFTFTAEVTSETFDKERFLGAQGLSRGGWAHLSMLVRAPDYGVGLGGDCHPLGTPHGERLQGEEADRGVSLPPAPSELPPPNSFFSSWQQYYAWRGLPLSSPLAALLSYPLSLYYIVTSLVPQHFPELNILRKRSLRVQVEESGRELQLVGLFWVRTGRTRRDWERLGTLGDTGRDRESLGALGETEGIGNSRRDREDWEGPGELGGTGGTGSCSWSGSSG</sequence>
<dbReference type="Ensembl" id="ENSANIT00000013337.1">
    <property type="protein sequence ID" value="ENSANIP00000012879.1"/>
    <property type="gene ID" value="ENSANIG00000008601.1"/>
</dbReference>
<keyword evidence="4" id="KW-1185">Reference proteome</keyword>
<evidence type="ECO:0000313" key="3">
    <source>
        <dbReference type="Ensembl" id="ENSANIP00000012879.1"/>
    </source>
</evidence>
<dbReference type="SUPFAM" id="SSF144232">
    <property type="entry name" value="HIT/MYND zinc finger-like"/>
    <property type="match status" value="1"/>
</dbReference>
<feature type="signal peptide" evidence="2">
    <location>
        <begin position="1"/>
        <end position="26"/>
    </location>
</feature>
<dbReference type="InterPro" id="IPR042989">
    <property type="entry name" value="ZMY15"/>
</dbReference>
<accession>A0A8B9MUK3</accession>
<dbReference type="PANTHER" id="PTHR47085">
    <property type="entry name" value="ZINC FINGER MYND DOMAIN-CONTAINING PROTEIN 15"/>
    <property type="match status" value="1"/>
</dbReference>
<name>A0A8B9MUK3_9AVES</name>
<feature type="region of interest" description="Disordered" evidence="1">
    <location>
        <begin position="348"/>
        <end position="394"/>
    </location>
</feature>
<reference evidence="3" key="2">
    <citation type="submission" date="2025-09" db="UniProtKB">
        <authorList>
            <consortium name="Ensembl"/>
        </authorList>
    </citation>
    <scope>IDENTIFICATION</scope>
</reference>
<dbReference type="GO" id="GO:0045892">
    <property type="term" value="P:negative regulation of DNA-templated transcription"/>
    <property type="evidence" value="ECO:0007669"/>
    <property type="project" value="InterPro"/>
</dbReference>
<keyword evidence="2" id="KW-0732">Signal</keyword>
<feature type="compositionally biased region" description="Basic and acidic residues" evidence="1">
    <location>
        <begin position="229"/>
        <end position="240"/>
    </location>
</feature>
<evidence type="ECO:0000313" key="4">
    <source>
        <dbReference type="Proteomes" id="UP000694541"/>
    </source>
</evidence>
<feature type="region of interest" description="Disordered" evidence="1">
    <location>
        <begin position="226"/>
        <end position="249"/>
    </location>
</feature>
<dbReference type="PANTHER" id="PTHR47085:SF1">
    <property type="entry name" value="ZINC FINGER MYND DOMAIN-CONTAINING PROTEIN 15"/>
    <property type="match status" value="1"/>
</dbReference>
<reference evidence="3" key="1">
    <citation type="submission" date="2025-08" db="UniProtKB">
        <authorList>
            <consortium name="Ensembl"/>
        </authorList>
    </citation>
    <scope>IDENTIFICATION</scope>
</reference>
<dbReference type="Proteomes" id="UP000694541">
    <property type="component" value="Unplaced"/>
</dbReference>
<dbReference type="GO" id="GO:0042826">
    <property type="term" value="F:histone deacetylase binding"/>
    <property type="evidence" value="ECO:0007669"/>
    <property type="project" value="InterPro"/>
</dbReference>
<feature type="compositionally biased region" description="Gly residues" evidence="1">
    <location>
        <begin position="376"/>
        <end position="385"/>
    </location>
</feature>